<dbReference type="EMBL" id="JAGPNK010000002">
    <property type="protein sequence ID" value="KAH7326146.1"/>
    <property type="molecule type" value="Genomic_DNA"/>
</dbReference>
<feature type="compositionally biased region" description="Polar residues" evidence="1">
    <location>
        <begin position="124"/>
        <end position="138"/>
    </location>
</feature>
<feature type="compositionally biased region" description="Low complexity" evidence="1">
    <location>
        <begin position="190"/>
        <end position="210"/>
    </location>
</feature>
<evidence type="ECO:0000256" key="1">
    <source>
        <dbReference type="SAM" id="MobiDB-lite"/>
    </source>
</evidence>
<feature type="compositionally biased region" description="Low complexity" evidence="1">
    <location>
        <begin position="149"/>
        <end position="175"/>
    </location>
</feature>
<dbReference type="PANTHER" id="PTHR39606">
    <property type="entry name" value="SURFACE PROTEIN, PUTATIVE-RELATED"/>
    <property type="match status" value="1"/>
</dbReference>
<feature type="region of interest" description="Disordered" evidence="1">
    <location>
        <begin position="1"/>
        <end position="343"/>
    </location>
</feature>
<comment type="caution">
    <text evidence="2">The sequence shown here is derived from an EMBL/GenBank/DDBJ whole genome shotgun (WGS) entry which is preliminary data.</text>
</comment>
<feature type="compositionally biased region" description="Basic and acidic residues" evidence="1">
    <location>
        <begin position="307"/>
        <end position="325"/>
    </location>
</feature>
<feature type="compositionally biased region" description="Low complexity" evidence="1">
    <location>
        <begin position="67"/>
        <end position="85"/>
    </location>
</feature>
<feature type="compositionally biased region" description="Low complexity" evidence="1">
    <location>
        <begin position="257"/>
        <end position="271"/>
    </location>
</feature>
<dbReference type="Proteomes" id="UP000813444">
    <property type="component" value="Unassembled WGS sequence"/>
</dbReference>
<sequence>MSSIVHKVKDAITPNKASAPEGSHGPHASRVGNAADPRIDSDRDGRAAHTTTTGAHDGTYTSGDNYTYGGNTSSGLTGSHTTGTGPVHNSNAANKLDPRTNTGTGTGLTGNTHTTGTSGLNNHSTTHGTAPVHNSNAANKLDPRVPTDTSTGLTGNTHTTGTSGLNSHSTTHGTGPVHNSNTMNKLDPRTGSSNTTGTTGLTSNAHTTGTSGLNSHSTAHGTTGYNASGPGPASRTAGPHSSNIANKVDPMTDSDLSNTRNSNVNTTTGTSGLAHGAHGTGFNNSGPGPAPNTAGPHKSDMLNSIDPKVDSDMDGSKTLGRDKTYSRQTNTDGMMHRDPTDAAQVPPSVLQKHVGPPNAAYNGHTRREGHHGFKFGTGDVQCRTSNT</sequence>
<evidence type="ECO:0008006" key="4">
    <source>
        <dbReference type="Google" id="ProtNLM"/>
    </source>
</evidence>
<feature type="region of interest" description="Disordered" evidence="1">
    <location>
        <begin position="360"/>
        <end position="387"/>
    </location>
</feature>
<feature type="compositionally biased region" description="Low complexity" evidence="1">
    <location>
        <begin position="109"/>
        <end position="123"/>
    </location>
</feature>
<feature type="compositionally biased region" description="Basic and acidic residues" evidence="1">
    <location>
        <begin position="37"/>
        <end position="47"/>
    </location>
</feature>
<gene>
    <name evidence="2" type="ORF">B0I35DRAFT_405433</name>
</gene>
<organism evidence="2 3">
    <name type="scientific">Stachybotrys elegans</name>
    <dbReference type="NCBI Taxonomy" id="80388"/>
    <lineage>
        <taxon>Eukaryota</taxon>
        <taxon>Fungi</taxon>
        <taxon>Dikarya</taxon>
        <taxon>Ascomycota</taxon>
        <taxon>Pezizomycotina</taxon>
        <taxon>Sordariomycetes</taxon>
        <taxon>Hypocreomycetidae</taxon>
        <taxon>Hypocreales</taxon>
        <taxon>Stachybotryaceae</taxon>
        <taxon>Stachybotrys</taxon>
    </lineage>
</organism>
<protein>
    <recommendedName>
        <fullName evidence="4">Cell surface protein</fullName>
    </recommendedName>
</protein>
<feature type="compositionally biased region" description="Polar residues" evidence="1">
    <location>
        <begin position="211"/>
        <end position="226"/>
    </location>
</feature>
<accession>A0A8K0WUZ9</accession>
<name>A0A8K0WUZ9_9HYPO</name>
<reference evidence="2" key="1">
    <citation type="journal article" date="2021" name="Nat. Commun.">
        <title>Genetic determinants of endophytism in the Arabidopsis root mycobiome.</title>
        <authorList>
            <person name="Mesny F."/>
            <person name="Miyauchi S."/>
            <person name="Thiergart T."/>
            <person name="Pickel B."/>
            <person name="Atanasova L."/>
            <person name="Karlsson M."/>
            <person name="Huettel B."/>
            <person name="Barry K.W."/>
            <person name="Haridas S."/>
            <person name="Chen C."/>
            <person name="Bauer D."/>
            <person name="Andreopoulos W."/>
            <person name="Pangilinan J."/>
            <person name="LaButti K."/>
            <person name="Riley R."/>
            <person name="Lipzen A."/>
            <person name="Clum A."/>
            <person name="Drula E."/>
            <person name="Henrissat B."/>
            <person name="Kohler A."/>
            <person name="Grigoriev I.V."/>
            <person name="Martin F.M."/>
            <person name="Hacquard S."/>
        </authorList>
    </citation>
    <scope>NUCLEOTIDE SEQUENCE</scope>
    <source>
        <strain evidence="2">MPI-CAGE-CH-0235</strain>
    </source>
</reference>
<feature type="compositionally biased region" description="Low complexity" evidence="1">
    <location>
        <begin position="48"/>
        <end position="59"/>
    </location>
</feature>
<dbReference type="PANTHER" id="PTHR39606:SF1">
    <property type="entry name" value="CELL SURFACE PROTEIN"/>
    <property type="match status" value="1"/>
</dbReference>
<proteinExistence type="predicted"/>
<evidence type="ECO:0000313" key="3">
    <source>
        <dbReference type="Proteomes" id="UP000813444"/>
    </source>
</evidence>
<dbReference type="OrthoDB" id="2590867at2759"/>
<evidence type="ECO:0000313" key="2">
    <source>
        <dbReference type="EMBL" id="KAH7326146.1"/>
    </source>
</evidence>
<dbReference type="AlphaFoldDB" id="A0A8K0WUZ9"/>
<keyword evidence="3" id="KW-1185">Reference proteome</keyword>